<evidence type="ECO:0000313" key="2">
    <source>
        <dbReference type="EMBL" id="KAG5471435.1"/>
    </source>
</evidence>
<feature type="compositionally biased region" description="Polar residues" evidence="1">
    <location>
        <begin position="588"/>
        <end position="603"/>
    </location>
</feature>
<gene>
    <name evidence="2" type="ORF">LSCM1_01523</name>
</gene>
<feature type="region of interest" description="Disordered" evidence="1">
    <location>
        <begin position="155"/>
        <end position="220"/>
    </location>
</feature>
<reference evidence="3" key="1">
    <citation type="journal article" date="2021" name="Microbiol. Resour. Announc.">
        <title>LGAAP: Leishmaniinae Genome Assembly and Annotation Pipeline.</title>
        <authorList>
            <person name="Almutairi H."/>
            <person name="Urbaniak M.D."/>
            <person name="Bates M.D."/>
            <person name="Jariyapan N."/>
            <person name="Kwakye-Nuako G."/>
            <person name="Thomaz-Soccol V."/>
            <person name="Al-Salem W.S."/>
            <person name="Dillon R.J."/>
            <person name="Bates P.A."/>
            <person name="Gatherer D."/>
        </authorList>
    </citation>
    <scope>NUCLEOTIDE SEQUENCE [LARGE SCALE GENOMIC DNA]</scope>
</reference>
<dbReference type="GeneID" id="92511642"/>
<feature type="region of interest" description="Disordered" evidence="1">
    <location>
        <begin position="334"/>
        <end position="353"/>
    </location>
</feature>
<feature type="region of interest" description="Disordered" evidence="1">
    <location>
        <begin position="687"/>
        <end position="719"/>
    </location>
</feature>
<feature type="region of interest" description="Disordered" evidence="1">
    <location>
        <begin position="494"/>
        <end position="526"/>
    </location>
</feature>
<feature type="compositionally biased region" description="Acidic residues" evidence="1">
    <location>
        <begin position="498"/>
        <end position="509"/>
    </location>
</feature>
<comment type="caution">
    <text evidence="2">The sequence shown here is derived from an EMBL/GenBank/DDBJ whole genome shotgun (WGS) entry which is preliminary data.</text>
</comment>
<feature type="region of interest" description="Disordered" evidence="1">
    <location>
        <begin position="457"/>
        <end position="480"/>
    </location>
</feature>
<feature type="region of interest" description="Disordered" evidence="1">
    <location>
        <begin position="625"/>
        <end position="671"/>
    </location>
</feature>
<dbReference type="OrthoDB" id="265030at2759"/>
<proteinExistence type="predicted"/>
<reference evidence="3" key="2">
    <citation type="journal article" date="2021" name="Sci. Data">
        <title>Chromosome-scale genome sequencing, assembly and annotation of six genomes from subfamily Leishmaniinae.</title>
        <authorList>
            <person name="Almutairi H."/>
            <person name="Urbaniak M.D."/>
            <person name="Bates M.D."/>
            <person name="Jariyapan N."/>
            <person name="Kwakye-Nuako G."/>
            <person name="Thomaz Soccol V."/>
            <person name="Al-Salem W.S."/>
            <person name="Dillon R.J."/>
            <person name="Bates P.A."/>
            <person name="Gatherer D."/>
        </authorList>
    </citation>
    <scope>NUCLEOTIDE SEQUENCE [LARGE SCALE GENOMIC DNA]</scope>
</reference>
<feature type="region of interest" description="Disordered" evidence="1">
    <location>
        <begin position="1"/>
        <end position="83"/>
    </location>
</feature>
<dbReference type="RefSeq" id="XP_067176409.1">
    <property type="nucleotide sequence ID" value="XM_067319130.1"/>
</dbReference>
<dbReference type="KEGG" id="lmat:92511642"/>
<accession>A0A836GT87</accession>
<feature type="region of interest" description="Disordered" evidence="1">
    <location>
        <begin position="576"/>
        <end position="610"/>
    </location>
</feature>
<evidence type="ECO:0000313" key="3">
    <source>
        <dbReference type="Proteomes" id="UP000673552"/>
    </source>
</evidence>
<keyword evidence="3" id="KW-1185">Reference proteome</keyword>
<feature type="compositionally biased region" description="Basic and acidic residues" evidence="1">
    <location>
        <begin position="158"/>
        <end position="170"/>
    </location>
</feature>
<dbReference type="Proteomes" id="UP000673552">
    <property type="component" value="Unassembled WGS sequence"/>
</dbReference>
<sequence length="915" mass="96544">MTTPVALQSGDEVRPTKSKIRAPRSPPVKLPLVPSNQRTDDIDVKKTSTTAPWCARKASSRKASRQDDHKKPSLSPLRCRGGSTSLALRGSRWQDVGSNNGGDAPILTDYVLESSWASASGAPPKTETSDGGYFFPGWSINSEVALALVGPLSPLKHPSSEPHRHPRDAASRSSGGSAVPHMPEELRGPMEMSSSWALQSQMSRRRGAGPQAAQRQMSGSSAVSSTVFGDSQCCMEGSHASSLRFSGLCKLAQQRNEQQQQQQRTMAGIAPPRLNPKHLHPMLLIGPLSDPYRGTVGRCNALQPMRSRLSTVGGAVPATTSPWGDSSKFRSGSIANLNSGHTGDASPLRAPHSSRAMGEASLPMRPAISSLTASQSPLQSFFCASMSTRCRTGICSADKGFNRESMRLPSIYGAGNGGDAGSSHCWGEQETGAAGQSVAGGGYHSFFRSAAGPLPVFECDQNGDGAGDAEKSSRRRDTGHSLYGCMRDEVAVAFSSSSDEEGEEEGGAGEEERGRLKRGQSDGVATGPRNVAAALLQGEWMSARNSVDGRAFESAGQLAPKSSKVGAAFTRQSSLFGSSGRHGDGDAHNSNSDSQALTRTGSCQCYPRGREGTMNARKWMMEAGKDWLPNRKDGTRGDGGSDDGDSAVEKNDNVDGDDDDEHQQRISPTDSSRCVCLERTAHDTDIDFQNMEGVGQSRACSDEDADEGGDGECGPEPQSRHSALEHVVSGMKRLSGLGGADKDVAVQGRQFSLHAAPLLPFSGGSGGGGRGGSSTFRTTCLAVAYNSRPAVAHYCAPPPLAATMLPRGYAGWSTGCGARAAAHLRRCHGCQQRCPSPPKEDDWHEQLTDFISPPTTAGSCACTTPSSGAALATCESPCFIYRQTVTTVAVHELLGLDPESEILRVKSPVWGLLPH</sequence>
<protein>
    <submittedName>
        <fullName evidence="2">Uncharacterized protein</fullName>
    </submittedName>
</protein>
<name>A0A836GT87_9TRYP</name>
<evidence type="ECO:0000256" key="1">
    <source>
        <dbReference type="SAM" id="MobiDB-lite"/>
    </source>
</evidence>
<feature type="compositionally biased region" description="Basic and acidic residues" evidence="1">
    <location>
        <begin position="625"/>
        <end position="636"/>
    </location>
</feature>
<dbReference type="EMBL" id="JAFEUZ010000031">
    <property type="protein sequence ID" value="KAG5471435.1"/>
    <property type="molecule type" value="Genomic_DNA"/>
</dbReference>
<feature type="compositionally biased region" description="Basic and acidic residues" evidence="1">
    <location>
        <begin position="468"/>
        <end position="479"/>
    </location>
</feature>
<feature type="compositionally biased region" description="Polar residues" evidence="1">
    <location>
        <begin position="192"/>
        <end position="202"/>
    </location>
</feature>
<organism evidence="2 3">
    <name type="scientific">Leishmania martiniquensis</name>
    <dbReference type="NCBI Taxonomy" id="1580590"/>
    <lineage>
        <taxon>Eukaryota</taxon>
        <taxon>Discoba</taxon>
        <taxon>Euglenozoa</taxon>
        <taxon>Kinetoplastea</taxon>
        <taxon>Metakinetoplastina</taxon>
        <taxon>Trypanosomatida</taxon>
        <taxon>Trypanosomatidae</taxon>
        <taxon>Leishmaniinae</taxon>
        <taxon>Leishmania</taxon>
    </lineage>
</organism>
<dbReference type="AlphaFoldDB" id="A0A836GT87"/>